<evidence type="ECO:0000256" key="5">
    <source>
        <dbReference type="ARBA" id="ARBA00023136"/>
    </source>
</evidence>
<reference evidence="7 8" key="1">
    <citation type="submission" date="2019-07" db="EMBL/GenBank/DDBJ databases">
        <title>Genome assembly of two rare yeast pathogens: Diutina rugosa and Trichomonascus ciferrii.</title>
        <authorList>
            <person name="Mixao V."/>
            <person name="Saus E."/>
            <person name="Hansen A."/>
            <person name="Lass-Flor C."/>
            <person name="Gabaldon T."/>
        </authorList>
    </citation>
    <scope>NUCLEOTIDE SEQUENCE [LARGE SCALE GENOMIC DNA]</scope>
    <source>
        <strain evidence="7 8">CBS 613</strain>
    </source>
</reference>
<dbReference type="OMA" id="FMCWGFI"/>
<dbReference type="OrthoDB" id="10267969at2759"/>
<evidence type="ECO:0000313" key="8">
    <source>
        <dbReference type="Proteomes" id="UP000449547"/>
    </source>
</evidence>
<dbReference type="GO" id="GO:0016020">
    <property type="term" value="C:membrane"/>
    <property type="evidence" value="ECO:0007669"/>
    <property type="project" value="UniProtKB-SubCell"/>
</dbReference>
<dbReference type="InterPro" id="IPR007248">
    <property type="entry name" value="Mpv17_PMP22"/>
</dbReference>
<evidence type="ECO:0000256" key="3">
    <source>
        <dbReference type="ARBA" id="ARBA00022692"/>
    </source>
</evidence>
<feature type="transmembrane region" description="Helical" evidence="6">
    <location>
        <begin position="25"/>
        <end position="43"/>
    </location>
</feature>
<name>A0A642UQW3_DIURU</name>
<keyword evidence="4 6" id="KW-1133">Transmembrane helix</keyword>
<evidence type="ECO:0000256" key="1">
    <source>
        <dbReference type="ARBA" id="ARBA00004141"/>
    </source>
</evidence>
<accession>A0A642UQW3</accession>
<feature type="transmembrane region" description="Helical" evidence="6">
    <location>
        <begin position="144"/>
        <end position="165"/>
    </location>
</feature>
<evidence type="ECO:0000313" key="7">
    <source>
        <dbReference type="EMBL" id="KAA8900048.1"/>
    </source>
</evidence>
<feature type="transmembrane region" description="Helical" evidence="6">
    <location>
        <begin position="55"/>
        <end position="76"/>
    </location>
</feature>
<comment type="caution">
    <text evidence="7">The sequence shown here is derived from an EMBL/GenBank/DDBJ whole genome shotgun (WGS) entry which is preliminary data.</text>
</comment>
<dbReference type="EMBL" id="SWFT01000117">
    <property type="protein sequence ID" value="KAA8900048.1"/>
    <property type="molecule type" value="Genomic_DNA"/>
</dbReference>
<feature type="transmembrane region" description="Helical" evidence="6">
    <location>
        <begin position="224"/>
        <end position="242"/>
    </location>
</feature>
<dbReference type="AlphaFoldDB" id="A0A642UQW3"/>
<feature type="transmembrane region" description="Helical" evidence="6">
    <location>
        <begin position="186"/>
        <end position="204"/>
    </location>
</feature>
<dbReference type="Proteomes" id="UP000449547">
    <property type="component" value="Unassembled WGS sequence"/>
</dbReference>
<proteinExistence type="inferred from homology"/>
<dbReference type="Pfam" id="PF04117">
    <property type="entry name" value="Mpv17_PMP22"/>
    <property type="match status" value="1"/>
</dbReference>
<keyword evidence="3 6" id="KW-0812">Transmembrane</keyword>
<keyword evidence="5 6" id="KW-0472">Membrane</keyword>
<sequence>MPTLPELPPVYTRYLNGLRYNRVPVVNFVIGGVLAVFLTKLTFKYNDLYMKSSLITLIVTNLVLFGISETLAQSLVHYKPTNPHLQWQVVQETQVDDDVLVAEARPQGDEVDEFIEYLDAEGDGEVTPGLTPIPDLTYFSFSRLAGFMCWGFILAFAQCIWYRFLQIYSKEPKLIEVIRKVLTDQLCYSPVSLFCFFTYGTMILESGTWDDAKDKLKRVYLSTLATNYMVWFPVQFINFLIVPRTYQVPFSSSVSVLWNCFLSLKNSRS</sequence>
<keyword evidence="8" id="KW-1185">Reference proteome</keyword>
<organism evidence="7 8">
    <name type="scientific">Diutina rugosa</name>
    <name type="common">Yeast</name>
    <name type="synonym">Candida rugosa</name>
    <dbReference type="NCBI Taxonomy" id="5481"/>
    <lineage>
        <taxon>Eukaryota</taxon>
        <taxon>Fungi</taxon>
        <taxon>Dikarya</taxon>
        <taxon>Ascomycota</taxon>
        <taxon>Saccharomycotina</taxon>
        <taxon>Pichiomycetes</taxon>
        <taxon>Debaryomycetaceae</taxon>
        <taxon>Diutina</taxon>
    </lineage>
</organism>
<comment type="subcellular location">
    <subcellularLocation>
        <location evidence="1">Membrane</location>
        <topology evidence="1">Multi-pass membrane protein</topology>
    </subcellularLocation>
</comment>
<evidence type="ECO:0000256" key="4">
    <source>
        <dbReference type="ARBA" id="ARBA00022989"/>
    </source>
</evidence>
<dbReference type="GeneID" id="54782647"/>
<dbReference type="PANTHER" id="PTHR11266">
    <property type="entry name" value="PEROXISOMAL MEMBRANE PROTEIN 2, PXMP2 MPV17"/>
    <property type="match status" value="1"/>
</dbReference>
<dbReference type="RefSeq" id="XP_034011215.1">
    <property type="nucleotide sequence ID" value="XM_034156819.1"/>
</dbReference>
<evidence type="ECO:0000256" key="6">
    <source>
        <dbReference type="RuleBase" id="RU363053"/>
    </source>
</evidence>
<comment type="similarity">
    <text evidence="2 6">Belongs to the peroxisomal membrane protein PXMP2/4 family.</text>
</comment>
<evidence type="ECO:0000256" key="2">
    <source>
        <dbReference type="ARBA" id="ARBA00006824"/>
    </source>
</evidence>
<protein>
    <submittedName>
        <fullName evidence="7">Uncharacterized protein</fullName>
    </submittedName>
</protein>
<dbReference type="GO" id="GO:0005739">
    <property type="term" value="C:mitochondrion"/>
    <property type="evidence" value="ECO:0007669"/>
    <property type="project" value="TreeGrafter"/>
</dbReference>
<dbReference type="VEuPathDB" id="FungiDB:DIURU_003996"/>
<gene>
    <name evidence="7" type="ORF">DIURU_003996</name>
</gene>
<dbReference type="PANTHER" id="PTHR11266:SF50">
    <property type="entry name" value="VACUOLAR MEMBRANE PROTEIN YOR292C"/>
    <property type="match status" value="1"/>
</dbReference>